<evidence type="ECO:0000256" key="4">
    <source>
        <dbReference type="SAM" id="Phobius"/>
    </source>
</evidence>
<keyword evidence="7" id="KW-1185">Reference proteome</keyword>
<evidence type="ECO:0000256" key="3">
    <source>
        <dbReference type="ARBA" id="ARBA00034247"/>
    </source>
</evidence>
<gene>
    <name evidence="6" type="ORF">NB231_10748</name>
</gene>
<keyword evidence="4" id="KW-1133">Transmembrane helix</keyword>
<name>A4BNX7_9GAMM</name>
<feature type="transmembrane region" description="Helical" evidence="4">
    <location>
        <begin position="7"/>
        <end position="27"/>
    </location>
</feature>
<dbReference type="eggNOG" id="COG3706">
    <property type="taxonomic scope" value="Bacteria"/>
</dbReference>
<dbReference type="RefSeq" id="WP_005002417.1">
    <property type="nucleotide sequence ID" value="NZ_CH672427.1"/>
</dbReference>
<dbReference type="FunFam" id="3.30.70.270:FF:000001">
    <property type="entry name" value="Diguanylate cyclase domain protein"/>
    <property type="match status" value="1"/>
</dbReference>
<keyword evidence="4" id="KW-0812">Transmembrane</keyword>
<reference evidence="6 7" key="1">
    <citation type="submission" date="2006-02" db="EMBL/GenBank/DDBJ databases">
        <authorList>
            <person name="Waterbury J."/>
            <person name="Ferriera S."/>
            <person name="Johnson J."/>
            <person name="Kravitz S."/>
            <person name="Halpern A."/>
            <person name="Remington K."/>
            <person name="Beeson K."/>
            <person name="Tran B."/>
            <person name="Rogers Y.-H."/>
            <person name="Friedman R."/>
            <person name="Venter J.C."/>
        </authorList>
    </citation>
    <scope>NUCLEOTIDE SEQUENCE [LARGE SCALE GENOMIC DNA]</scope>
    <source>
        <strain evidence="6 7">Nb-231</strain>
    </source>
</reference>
<comment type="cofactor">
    <cofactor evidence="1">
        <name>Mg(2+)</name>
        <dbReference type="ChEBI" id="CHEBI:18420"/>
    </cofactor>
</comment>
<dbReference type="InterPro" id="IPR029787">
    <property type="entry name" value="Nucleotide_cyclase"/>
</dbReference>
<dbReference type="SUPFAM" id="SSF55073">
    <property type="entry name" value="Nucleotide cyclase"/>
    <property type="match status" value="1"/>
</dbReference>
<evidence type="ECO:0000313" key="6">
    <source>
        <dbReference type="EMBL" id="EAR22926.1"/>
    </source>
</evidence>
<dbReference type="EMBL" id="AAOF01000002">
    <property type="protein sequence ID" value="EAR22926.1"/>
    <property type="molecule type" value="Genomic_DNA"/>
</dbReference>
<dbReference type="SMART" id="SM00267">
    <property type="entry name" value="GGDEF"/>
    <property type="match status" value="1"/>
</dbReference>
<dbReference type="OrthoDB" id="9812260at2"/>
<feature type="transmembrane region" description="Helical" evidence="4">
    <location>
        <begin position="244"/>
        <end position="267"/>
    </location>
</feature>
<dbReference type="PROSITE" id="PS50887">
    <property type="entry name" value="GGDEF"/>
    <property type="match status" value="1"/>
</dbReference>
<accession>A4BNX7</accession>
<dbReference type="Pfam" id="PF00990">
    <property type="entry name" value="GGDEF"/>
    <property type="match status" value="1"/>
</dbReference>
<protein>
    <recommendedName>
        <fullName evidence="2">diguanylate cyclase</fullName>
        <ecNumber evidence="2">2.7.7.65</ecNumber>
    </recommendedName>
</protein>
<comment type="catalytic activity">
    <reaction evidence="3">
        <text>2 GTP = 3',3'-c-di-GMP + 2 diphosphate</text>
        <dbReference type="Rhea" id="RHEA:24898"/>
        <dbReference type="ChEBI" id="CHEBI:33019"/>
        <dbReference type="ChEBI" id="CHEBI:37565"/>
        <dbReference type="ChEBI" id="CHEBI:58805"/>
        <dbReference type="EC" id="2.7.7.65"/>
    </reaction>
</comment>
<sequence length="474" mass="52800">MRLKRSLTFLTLITVIALITGVVIYHLTVYSAELTETTEITQRELRLLDRLLDARLQAMQTAARVALNPRIGKPNLDGLRQATGAKAVLRLNSADQIIAASGPDEWFANPPAELARALYPDAAARLVVDQVTPNGAEVYLVTARSMEGQRLVIWLKAAALNPILAILDQGPVLLVDPGGDVAATTRAELQGRKLSALAGNSPWRLWLHGDEWLVTAHDSITFPGWRLVSLIDRGALLSRLLKPFLSPIGAVYVVLIAILAIALRALYQRADREVHHRAEVEERLRSSEAMYRELASSDNLTGLYNSRKCRADLNYELERHRRYGHPLSIVVLDVDKFKHINDSLGHAEGDRVLQLIGNVLQESRRKADSAYRIGGEEFLMLLPDTEPKDAWIVATRIRDRLRQKAFETLDGTRLLITLSGGIAGYRGDETEREFFTRADQAMYEAKRSGLGELRLASEQWPDKGIVDKDTTLGN</sequence>
<evidence type="ECO:0000256" key="1">
    <source>
        <dbReference type="ARBA" id="ARBA00001946"/>
    </source>
</evidence>
<feature type="domain" description="GGDEF" evidence="5">
    <location>
        <begin position="325"/>
        <end position="458"/>
    </location>
</feature>
<dbReference type="NCBIfam" id="TIGR00254">
    <property type="entry name" value="GGDEF"/>
    <property type="match status" value="1"/>
</dbReference>
<evidence type="ECO:0000259" key="5">
    <source>
        <dbReference type="PROSITE" id="PS50887"/>
    </source>
</evidence>
<dbReference type="AlphaFoldDB" id="A4BNX7"/>
<dbReference type="Proteomes" id="UP000003374">
    <property type="component" value="Unassembled WGS sequence"/>
</dbReference>
<proteinExistence type="predicted"/>
<organism evidence="6 7">
    <name type="scientific">Nitrococcus mobilis Nb-231</name>
    <dbReference type="NCBI Taxonomy" id="314278"/>
    <lineage>
        <taxon>Bacteria</taxon>
        <taxon>Pseudomonadati</taxon>
        <taxon>Pseudomonadota</taxon>
        <taxon>Gammaproteobacteria</taxon>
        <taxon>Chromatiales</taxon>
        <taxon>Ectothiorhodospiraceae</taxon>
        <taxon>Nitrococcus</taxon>
    </lineage>
</organism>
<dbReference type="InterPro" id="IPR043128">
    <property type="entry name" value="Rev_trsase/Diguanyl_cyclase"/>
</dbReference>
<dbReference type="HOGENOM" id="CLU_575968_0_0_6"/>
<dbReference type="EC" id="2.7.7.65" evidence="2"/>
<dbReference type="Gene3D" id="3.30.70.270">
    <property type="match status" value="1"/>
</dbReference>
<dbReference type="PANTHER" id="PTHR45138:SF9">
    <property type="entry name" value="DIGUANYLATE CYCLASE DGCM-RELATED"/>
    <property type="match status" value="1"/>
</dbReference>
<evidence type="ECO:0000256" key="2">
    <source>
        <dbReference type="ARBA" id="ARBA00012528"/>
    </source>
</evidence>
<dbReference type="InterPro" id="IPR000160">
    <property type="entry name" value="GGDEF_dom"/>
</dbReference>
<dbReference type="STRING" id="314278.NB231_10748"/>
<dbReference type="InterPro" id="IPR050469">
    <property type="entry name" value="Diguanylate_Cyclase"/>
</dbReference>
<evidence type="ECO:0000313" key="7">
    <source>
        <dbReference type="Proteomes" id="UP000003374"/>
    </source>
</evidence>
<keyword evidence="4" id="KW-0472">Membrane</keyword>
<dbReference type="GO" id="GO:0052621">
    <property type="term" value="F:diguanylate cyclase activity"/>
    <property type="evidence" value="ECO:0007669"/>
    <property type="project" value="UniProtKB-EC"/>
</dbReference>
<comment type="caution">
    <text evidence="6">The sequence shown here is derived from an EMBL/GenBank/DDBJ whole genome shotgun (WGS) entry which is preliminary data.</text>
</comment>
<dbReference type="CDD" id="cd01949">
    <property type="entry name" value="GGDEF"/>
    <property type="match status" value="1"/>
</dbReference>
<dbReference type="PANTHER" id="PTHR45138">
    <property type="entry name" value="REGULATORY COMPONENTS OF SENSORY TRANSDUCTION SYSTEM"/>
    <property type="match status" value="1"/>
</dbReference>